<feature type="transmembrane region" description="Helical" evidence="1">
    <location>
        <begin position="77"/>
        <end position="94"/>
    </location>
</feature>
<dbReference type="InterPro" id="IPR029787">
    <property type="entry name" value="Nucleotide_cyclase"/>
</dbReference>
<evidence type="ECO:0000256" key="1">
    <source>
        <dbReference type="SAM" id="Phobius"/>
    </source>
</evidence>
<evidence type="ECO:0000313" key="5">
    <source>
        <dbReference type="Proteomes" id="UP000198641"/>
    </source>
</evidence>
<dbReference type="CDD" id="cd01948">
    <property type="entry name" value="EAL"/>
    <property type="match status" value="1"/>
</dbReference>
<feature type="domain" description="GGDEF" evidence="3">
    <location>
        <begin position="166"/>
        <end position="298"/>
    </location>
</feature>
<keyword evidence="5" id="KW-1185">Reference proteome</keyword>
<dbReference type="InterPro" id="IPR001633">
    <property type="entry name" value="EAL_dom"/>
</dbReference>
<name>A0A1G7QMC9_9GAMM</name>
<keyword evidence="1" id="KW-1133">Transmembrane helix</keyword>
<keyword evidence="1" id="KW-0472">Membrane</keyword>
<dbReference type="SMART" id="SM00052">
    <property type="entry name" value="EAL"/>
    <property type="match status" value="1"/>
</dbReference>
<evidence type="ECO:0000259" key="2">
    <source>
        <dbReference type="PROSITE" id="PS50883"/>
    </source>
</evidence>
<feature type="transmembrane region" description="Helical" evidence="1">
    <location>
        <begin position="30"/>
        <end position="49"/>
    </location>
</feature>
<evidence type="ECO:0000259" key="3">
    <source>
        <dbReference type="PROSITE" id="PS50887"/>
    </source>
</evidence>
<dbReference type="InterPro" id="IPR050706">
    <property type="entry name" value="Cyclic-di-GMP_PDE-like"/>
</dbReference>
<dbReference type="InterPro" id="IPR035919">
    <property type="entry name" value="EAL_sf"/>
</dbReference>
<dbReference type="Gene3D" id="3.20.20.450">
    <property type="entry name" value="EAL domain"/>
    <property type="match status" value="1"/>
</dbReference>
<feature type="domain" description="EAL" evidence="2">
    <location>
        <begin position="306"/>
        <end position="554"/>
    </location>
</feature>
<dbReference type="OrthoDB" id="9804951at2"/>
<dbReference type="RefSeq" id="WP_092524243.1">
    <property type="nucleotide sequence ID" value="NZ_FNCI01000003.1"/>
</dbReference>
<dbReference type="Pfam" id="PF00990">
    <property type="entry name" value="GGDEF"/>
    <property type="match status" value="1"/>
</dbReference>
<dbReference type="Pfam" id="PF00563">
    <property type="entry name" value="EAL"/>
    <property type="match status" value="1"/>
</dbReference>
<keyword evidence="1" id="KW-0812">Transmembrane</keyword>
<proteinExistence type="predicted"/>
<dbReference type="SMART" id="SM00267">
    <property type="entry name" value="GGDEF"/>
    <property type="match status" value="1"/>
</dbReference>
<dbReference type="GO" id="GO:0071111">
    <property type="term" value="F:cyclic-guanylate-specific phosphodiesterase activity"/>
    <property type="evidence" value="ECO:0007669"/>
    <property type="project" value="InterPro"/>
</dbReference>
<dbReference type="InterPro" id="IPR043128">
    <property type="entry name" value="Rev_trsase/Diguanyl_cyclase"/>
</dbReference>
<organism evidence="4 5">
    <name type="scientific">Onishia taeanensis</name>
    <dbReference type="NCBI Taxonomy" id="284577"/>
    <lineage>
        <taxon>Bacteria</taxon>
        <taxon>Pseudomonadati</taxon>
        <taxon>Pseudomonadota</taxon>
        <taxon>Gammaproteobacteria</taxon>
        <taxon>Oceanospirillales</taxon>
        <taxon>Halomonadaceae</taxon>
        <taxon>Onishia</taxon>
    </lineage>
</organism>
<gene>
    <name evidence="4" type="ORF">SAMN05216571_103340</name>
</gene>
<dbReference type="PANTHER" id="PTHR33121:SF19">
    <property type="entry name" value="CYCLIC DI-GMP PHOSPHODIESTERASE PA2567"/>
    <property type="match status" value="1"/>
</dbReference>
<dbReference type="STRING" id="284577.SAMN05216571_103340"/>
<dbReference type="EMBL" id="FNCI01000003">
    <property type="protein sequence ID" value="SDF99707.1"/>
    <property type="molecule type" value="Genomic_DNA"/>
</dbReference>
<dbReference type="SUPFAM" id="SSF55073">
    <property type="entry name" value="Nucleotide cyclase"/>
    <property type="match status" value="1"/>
</dbReference>
<dbReference type="PROSITE" id="PS50883">
    <property type="entry name" value="EAL"/>
    <property type="match status" value="1"/>
</dbReference>
<sequence>MSQSLLPHQAIRPANIHKQWLKLSATAQHASRLIVLAVLMVLGWLVVYFTGGTAYAYPYLMLVPVILAAAWYRLAGALLSACLVGLLMALMPLNVATGELQTPANWLVRLGLYSLLGAVAGGLFERLHAAKRDSLQASYIDLRSGLPNYLALEEDLSKGLQKSSGQALGLMVVRITDIVELLETLGADASDELVSAISQRLDRVVDGHSCIYRFNGPELMVLLDSADHQILERIAHDVLVAGEENLVIQQMPMRAQLILGYTLSTPDTQDARQLIHEARVAMFEASSQQRSCSAYVPAYRRRTKQAIWLISQVRHGLENHQFELHFQPKISLADNSVCGCEGLIRWRQQDGQLIYPGHFMPKVEKTTLITPVTRFVAEQALKMAAQVPGGVSINVSARNLLDNDFIEMLRALIAQEAVPAWRLEVEITESALMADIKDGSKALRAIRDLGLGVSIDDFGTGFSSFQYLRHLPLSGIKLDRVFVMDLETDAHARKLLGCMIDMGHALGLMVTAEGVETRGQHDILVQLGCDQAQGFLYSPALAIGDYERWCDDFMHTQRSALSLAVESGRTL</sequence>
<dbReference type="SUPFAM" id="SSF141868">
    <property type="entry name" value="EAL domain-like"/>
    <property type="match status" value="1"/>
</dbReference>
<dbReference type="Gene3D" id="3.30.70.270">
    <property type="match status" value="1"/>
</dbReference>
<dbReference type="InterPro" id="IPR000160">
    <property type="entry name" value="GGDEF_dom"/>
</dbReference>
<dbReference type="PANTHER" id="PTHR33121">
    <property type="entry name" value="CYCLIC DI-GMP PHOSPHODIESTERASE PDEF"/>
    <property type="match status" value="1"/>
</dbReference>
<evidence type="ECO:0000313" key="4">
    <source>
        <dbReference type="EMBL" id="SDF99707.1"/>
    </source>
</evidence>
<reference evidence="4 5" key="1">
    <citation type="submission" date="2016-10" db="EMBL/GenBank/DDBJ databases">
        <authorList>
            <person name="de Groot N.N."/>
        </authorList>
    </citation>
    <scope>NUCLEOTIDE SEQUENCE [LARGE SCALE GENOMIC DNA]</scope>
    <source>
        <strain evidence="4 5">BH539</strain>
    </source>
</reference>
<dbReference type="AlphaFoldDB" id="A0A1G7QMC9"/>
<accession>A0A1G7QMC9</accession>
<dbReference type="Proteomes" id="UP000198641">
    <property type="component" value="Unassembled WGS sequence"/>
</dbReference>
<dbReference type="PROSITE" id="PS50887">
    <property type="entry name" value="GGDEF"/>
    <property type="match status" value="1"/>
</dbReference>
<feature type="transmembrane region" description="Helical" evidence="1">
    <location>
        <begin position="106"/>
        <end position="124"/>
    </location>
</feature>
<protein>
    <submittedName>
        <fullName evidence="4">EAL domain, c-di-GMP-specific phosphodiesterase class I (Or its enzymatically inactive variant)</fullName>
    </submittedName>
</protein>